<protein>
    <submittedName>
        <fullName evidence="2">Uncharacterized protein</fullName>
    </submittedName>
</protein>
<gene>
    <name evidence="2" type="ORF">PV08_09864</name>
</gene>
<dbReference type="EMBL" id="KN847498">
    <property type="protein sequence ID" value="KIW12586.1"/>
    <property type="molecule type" value="Genomic_DNA"/>
</dbReference>
<keyword evidence="1" id="KW-0472">Membrane</keyword>
<sequence>MRDHESVLTRILLLVVILLTSLIAIAVLVIKDRRSTGTFYGFVTSHRDTIGLLIQVVSAVLGAGQIFAITSLINLSARVRMQTGCPVAFQQLKFLVAITSGASRALRGSLPVEWLTVALIITLTLKLPAALWAGALTPILTDVTSMEGRIPVPTYPETALSAWQGSFRRLQNGTVSMSLNCSWVVTGDKMLDGAAALVSTCPAVDLVSAILGSLARAAAGTPSAPKPHSRIDSSGWTNLGRSFGVGSSPGIVPIQGLSAHKAPMLSLDYFEYGYRTNVSCARNEASNYTISEAAYLDDLGVTSHLVGGTLPNSVSGQVEQYALSSSTHDSNFLAWSALSNYGENILAVAGTGLYTAFDKMQCKVRFDPARFAVNVNVTNSIITVKPAADDQAVQNIEPTGEFTKSIFYALEQISRISGSTVVSTLGTALEHNIRVIKARDPGLSDEASAALSLEYGVGMLLEGLLVANAQSQLYILGNSATVPLSVRFGAVKIGSEKYIYCVLATNLAMLLTIIVEVVRTRFWKGLTTFDFTDIESIARSASVGGHAIAKQYQADRDPESSGRIFVSLRRHGNQWSLIPATGGCSSQGDWELEGHKPDAYCHAAESIVGHHGDGHGSWQPYHWDGAVYRPSPGL</sequence>
<dbReference type="Proteomes" id="UP000053328">
    <property type="component" value="Unassembled WGS sequence"/>
</dbReference>
<evidence type="ECO:0000313" key="3">
    <source>
        <dbReference type="Proteomes" id="UP000053328"/>
    </source>
</evidence>
<keyword evidence="1" id="KW-1133">Transmembrane helix</keyword>
<name>A0A0D1YCF1_9EURO</name>
<feature type="transmembrane region" description="Helical" evidence="1">
    <location>
        <begin position="114"/>
        <end position="135"/>
    </location>
</feature>
<dbReference type="STRING" id="91928.A0A0D1YCF1"/>
<reference evidence="2 3" key="1">
    <citation type="submission" date="2015-01" db="EMBL/GenBank/DDBJ databases">
        <title>The Genome Sequence of Exophiala spinifera CBS89968.</title>
        <authorList>
            <consortium name="The Broad Institute Genomics Platform"/>
            <person name="Cuomo C."/>
            <person name="de Hoog S."/>
            <person name="Gorbushina A."/>
            <person name="Stielow B."/>
            <person name="Teixiera M."/>
            <person name="Abouelleil A."/>
            <person name="Chapman S.B."/>
            <person name="Priest M."/>
            <person name="Young S.K."/>
            <person name="Wortman J."/>
            <person name="Nusbaum C."/>
            <person name="Birren B."/>
        </authorList>
    </citation>
    <scope>NUCLEOTIDE SEQUENCE [LARGE SCALE GENOMIC DNA]</scope>
    <source>
        <strain evidence="2 3">CBS 89968</strain>
    </source>
</reference>
<dbReference type="RefSeq" id="XP_016232802.1">
    <property type="nucleotide sequence ID" value="XM_016384179.1"/>
</dbReference>
<dbReference type="GeneID" id="27336947"/>
<organism evidence="2 3">
    <name type="scientific">Exophiala spinifera</name>
    <dbReference type="NCBI Taxonomy" id="91928"/>
    <lineage>
        <taxon>Eukaryota</taxon>
        <taxon>Fungi</taxon>
        <taxon>Dikarya</taxon>
        <taxon>Ascomycota</taxon>
        <taxon>Pezizomycotina</taxon>
        <taxon>Eurotiomycetes</taxon>
        <taxon>Chaetothyriomycetidae</taxon>
        <taxon>Chaetothyriales</taxon>
        <taxon>Herpotrichiellaceae</taxon>
        <taxon>Exophiala</taxon>
    </lineage>
</organism>
<feature type="transmembrane region" description="Helical" evidence="1">
    <location>
        <begin position="50"/>
        <end position="73"/>
    </location>
</feature>
<keyword evidence="3" id="KW-1185">Reference proteome</keyword>
<proteinExistence type="predicted"/>
<dbReference type="AlphaFoldDB" id="A0A0D1YCF1"/>
<dbReference type="VEuPathDB" id="FungiDB:PV08_09864"/>
<dbReference type="OrthoDB" id="529273at2759"/>
<dbReference type="HOGENOM" id="CLU_022728_1_1_1"/>
<evidence type="ECO:0000256" key="1">
    <source>
        <dbReference type="SAM" id="Phobius"/>
    </source>
</evidence>
<evidence type="ECO:0000313" key="2">
    <source>
        <dbReference type="EMBL" id="KIW12586.1"/>
    </source>
</evidence>
<feature type="transmembrane region" description="Helical" evidence="1">
    <location>
        <begin position="7"/>
        <end position="30"/>
    </location>
</feature>
<keyword evidence="1" id="KW-0812">Transmembrane</keyword>
<accession>A0A0D1YCF1</accession>